<evidence type="ECO:0000256" key="3">
    <source>
        <dbReference type="ARBA" id="ARBA00023163"/>
    </source>
</evidence>
<keyword evidence="2 4" id="KW-0238">DNA-binding</keyword>
<evidence type="ECO:0000256" key="2">
    <source>
        <dbReference type="ARBA" id="ARBA00023125"/>
    </source>
</evidence>
<keyword evidence="7" id="KW-1185">Reference proteome</keyword>
<dbReference type="EMBL" id="JFBT01000001">
    <property type="protein sequence ID" value="EXG81491.1"/>
    <property type="molecule type" value="Genomic_DNA"/>
</dbReference>
<dbReference type="Pfam" id="PF00440">
    <property type="entry name" value="TetR_N"/>
    <property type="match status" value="1"/>
</dbReference>
<dbReference type="PROSITE" id="PS50977">
    <property type="entry name" value="HTH_TETR_2"/>
    <property type="match status" value="1"/>
</dbReference>
<dbReference type="InterPro" id="IPR009057">
    <property type="entry name" value="Homeodomain-like_sf"/>
</dbReference>
<sequence>MTRTTRGRPRNPAVEQRIAAAALTIYGDHGWAGFNFESVARAADVSRDSLYRRWNDRRGLLVDAIGRVPPAPAPLEGLSLRDALLRAALSSLERYLAPGGHALIRLYVEAPQDPELLDLFHREVITPAVLAARQLVRDAIAAGRLPADASPTAIIDSVFGAVLLHVLVTPMELRPRMIEQAQSYVTDVVDMTLRGAYYREPEVSPGA</sequence>
<dbReference type="Gene3D" id="1.10.10.60">
    <property type="entry name" value="Homeodomain-like"/>
    <property type="match status" value="1"/>
</dbReference>
<feature type="DNA-binding region" description="H-T-H motif" evidence="4">
    <location>
        <begin position="35"/>
        <end position="54"/>
    </location>
</feature>
<dbReference type="InterPro" id="IPR050109">
    <property type="entry name" value="HTH-type_TetR-like_transc_reg"/>
</dbReference>
<dbReference type="SUPFAM" id="SSF48498">
    <property type="entry name" value="Tetracyclin repressor-like, C-terminal domain"/>
    <property type="match status" value="1"/>
</dbReference>
<keyword evidence="1" id="KW-0805">Transcription regulation</keyword>
<dbReference type="InterPro" id="IPR011075">
    <property type="entry name" value="TetR_C"/>
</dbReference>
<dbReference type="InterPro" id="IPR001647">
    <property type="entry name" value="HTH_TetR"/>
</dbReference>
<comment type="caution">
    <text evidence="6">The sequence shown here is derived from an EMBL/GenBank/DDBJ whole genome shotgun (WGS) entry which is preliminary data.</text>
</comment>
<dbReference type="Pfam" id="PF16859">
    <property type="entry name" value="TetR_C_11"/>
    <property type="match status" value="1"/>
</dbReference>
<dbReference type="AlphaFoldDB" id="A0A011AHJ3"/>
<organism evidence="6 7">
    <name type="scientific">Cryptosporangium arvum DSM 44712</name>
    <dbReference type="NCBI Taxonomy" id="927661"/>
    <lineage>
        <taxon>Bacteria</taxon>
        <taxon>Bacillati</taxon>
        <taxon>Actinomycetota</taxon>
        <taxon>Actinomycetes</taxon>
        <taxon>Cryptosporangiales</taxon>
        <taxon>Cryptosporangiaceae</taxon>
        <taxon>Cryptosporangium</taxon>
    </lineage>
</organism>
<proteinExistence type="predicted"/>
<feature type="domain" description="HTH tetR-type" evidence="5">
    <location>
        <begin position="12"/>
        <end position="72"/>
    </location>
</feature>
<accession>A0A011AHJ3</accession>
<evidence type="ECO:0000313" key="7">
    <source>
        <dbReference type="Proteomes" id="UP000021053"/>
    </source>
</evidence>
<dbReference type="GO" id="GO:0000976">
    <property type="term" value="F:transcription cis-regulatory region binding"/>
    <property type="evidence" value="ECO:0007669"/>
    <property type="project" value="TreeGrafter"/>
</dbReference>
<dbReference type="Proteomes" id="UP000021053">
    <property type="component" value="Unassembled WGS sequence"/>
</dbReference>
<dbReference type="PANTHER" id="PTHR30055:SF148">
    <property type="entry name" value="TETR-FAMILY TRANSCRIPTIONAL REGULATOR"/>
    <property type="match status" value="1"/>
</dbReference>
<dbReference type="PANTHER" id="PTHR30055">
    <property type="entry name" value="HTH-TYPE TRANSCRIPTIONAL REGULATOR RUTR"/>
    <property type="match status" value="1"/>
</dbReference>
<evidence type="ECO:0000313" key="6">
    <source>
        <dbReference type="EMBL" id="EXG81491.1"/>
    </source>
</evidence>
<dbReference type="RefSeq" id="WP_051570093.1">
    <property type="nucleotide sequence ID" value="NZ_KK073874.1"/>
</dbReference>
<name>A0A011AHJ3_9ACTN</name>
<dbReference type="GO" id="GO:0003700">
    <property type="term" value="F:DNA-binding transcription factor activity"/>
    <property type="evidence" value="ECO:0007669"/>
    <property type="project" value="TreeGrafter"/>
</dbReference>
<dbReference type="Gene3D" id="1.10.357.10">
    <property type="entry name" value="Tetracycline Repressor, domain 2"/>
    <property type="match status" value="1"/>
</dbReference>
<evidence type="ECO:0000256" key="4">
    <source>
        <dbReference type="PROSITE-ProRule" id="PRU00335"/>
    </source>
</evidence>
<protein>
    <submittedName>
        <fullName evidence="6">Transcriptional regulator, TetR family</fullName>
    </submittedName>
</protein>
<dbReference type="HOGENOM" id="CLU_069356_25_6_11"/>
<keyword evidence="3" id="KW-0804">Transcription</keyword>
<gene>
    <name evidence="6" type="ORF">CryarDRAFT_2606</name>
</gene>
<reference evidence="6 7" key="1">
    <citation type="submission" date="2013-07" db="EMBL/GenBank/DDBJ databases">
        <authorList>
            <consortium name="DOE Joint Genome Institute"/>
            <person name="Eisen J."/>
            <person name="Huntemann M."/>
            <person name="Han J."/>
            <person name="Chen A."/>
            <person name="Kyrpides N."/>
            <person name="Mavromatis K."/>
            <person name="Markowitz V."/>
            <person name="Palaniappan K."/>
            <person name="Ivanova N."/>
            <person name="Schaumberg A."/>
            <person name="Pati A."/>
            <person name="Liolios K."/>
            <person name="Nordberg H.P."/>
            <person name="Cantor M.N."/>
            <person name="Hua S.X."/>
            <person name="Woyke T."/>
        </authorList>
    </citation>
    <scope>NUCLEOTIDE SEQUENCE [LARGE SCALE GENOMIC DNA]</scope>
    <source>
        <strain evidence="6 7">DSM 44712</strain>
    </source>
</reference>
<evidence type="ECO:0000259" key="5">
    <source>
        <dbReference type="PROSITE" id="PS50977"/>
    </source>
</evidence>
<evidence type="ECO:0000256" key="1">
    <source>
        <dbReference type="ARBA" id="ARBA00023015"/>
    </source>
</evidence>
<dbReference type="SUPFAM" id="SSF46689">
    <property type="entry name" value="Homeodomain-like"/>
    <property type="match status" value="1"/>
</dbReference>
<dbReference type="InterPro" id="IPR036271">
    <property type="entry name" value="Tet_transcr_reg_TetR-rel_C_sf"/>
</dbReference>